<feature type="transmembrane region" description="Helical" evidence="1">
    <location>
        <begin position="48"/>
        <end position="66"/>
    </location>
</feature>
<feature type="transmembrane region" description="Helical" evidence="1">
    <location>
        <begin position="415"/>
        <end position="436"/>
    </location>
</feature>
<keyword evidence="1" id="KW-1133">Transmembrane helix</keyword>
<dbReference type="EMBL" id="MK595723">
    <property type="protein sequence ID" value="QHR93191.1"/>
    <property type="molecule type" value="Genomic_DNA"/>
</dbReference>
<evidence type="ECO:0000313" key="3">
    <source>
        <dbReference type="EMBL" id="QHR93191.1"/>
    </source>
</evidence>
<dbReference type="EMBL" id="MK595722">
    <property type="protein sequence ID" value="QHR93177.1"/>
    <property type="molecule type" value="Genomic_DNA"/>
</dbReference>
<sequence length="442" mass="49853">MNEKSLKNNQFKISAHLAFIYFLLTSSLLLIFLTESASATLYGTVEDIFAVFCAIILFGEMIYFYMHRVKFISLQLMFAFVFSLIIGIPSFYLYFFKKASDGFELTCIWGMLINIILYLTAIKNVHRQQAKSINNLFKIIFSIVGVCQLIKIVFYLKFILSSGLGHLAIYTDSEELLSSIPFAIRAISGFSSIMALAVFYYKSSKKYKMLAFILLASDLVIGIRNKFFFAFICIIILSLYSNRKKIIAIFARISKVHYLLIGFVGFSMISYLREGYEINFINYLGVVLDSLSSTLAGLQDLYSLPDENGWALLNPLTILSQVLPLSGFGFISDAQIAHEYSTIVLGSVSNGIALSSSGLLEASIISLHFNLFIYLAYLLIMISIIQKGLNSNYVIFNFFALAMMTGFFYSVRGELILPFAYVLKSFPIIIIANLLTQQKSRN</sequence>
<reference evidence="2" key="1">
    <citation type="submission" date="2019-03" db="EMBL/GenBank/DDBJ databases">
        <title>Genetic characterization of the O-antigen and development of a molecular serotyping scheme for Enterobacter cloacae.</title>
        <authorList>
            <person name="Li Y."/>
            <person name="Huang J."/>
            <person name="Wang X."/>
            <person name="Xu C."/>
            <person name="Han T."/>
            <person name="Guo X."/>
        </authorList>
    </citation>
    <scope>NUCLEOTIDE SEQUENCE</scope>
    <source>
        <strain evidence="2">NCTC 11579</strain>
        <strain evidence="3">NCTC 11580</strain>
    </source>
</reference>
<feature type="transmembrane region" description="Helical" evidence="1">
    <location>
        <begin position="180"/>
        <end position="201"/>
    </location>
</feature>
<gene>
    <name evidence="2" type="primary">wzy</name>
</gene>
<feature type="transmembrane region" description="Helical" evidence="1">
    <location>
        <begin position="213"/>
        <end position="240"/>
    </location>
</feature>
<feature type="transmembrane region" description="Helical" evidence="1">
    <location>
        <begin position="78"/>
        <end position="96"/>
    </location>
</feature>
<feature type="transmembrane region" description="Helical" evidence="1">
    <location>
        <begin position="102"/>
        <end position="119"/>
    </location>
</feature>
<keyword evidence="1" id="KW-0812">Transmembrane</keyword>
<protein>
    <submittedName>
        <fullName evidence="2">O antigen polymerase</fullName>
    </submittedName>
</protein>
<feature type="transmembrane region" description="Helical" evidence="1">
    <location>
        <begin position="280"/>
        <end position="298"/>
    </location>
</feature>
<proteinExistence type="predicted"/>
<evidence type="ECO:0000313" key="2">
    <source>
        <dbReference type="EMBL" id="QHR93177.1"/>
    </source>
</evidence>
<feature type="transmembrane region" description="Helical" evidence="1">
    <location>
        <begin position="139"/>
        <end position="160"/>
    </location>
</feature>
<dbReference type="AlphaFoldDB" id="A0A6B9XYI8"/>
<feature type="transmembrane region" description="Helical" evidence="1">
    <location>
        <begin position="366"/>
        <end position="385"/>
    </location>
</feature>
<accession>A0A6B9XYI8</accession>
<evidence type="ECO:0000256" key="1">
    <source>
        <dbReference type="SAM" id="Phobius"/>
    </source>
</evidence>
<feature type="transmembrane region" description="Helical" evidence="1">
    <location>
        <begin position="392"/>
        <end position="409"/>
    </location>
</feature>
<organism evidence="2">
    <name type="scientific">Enterobacter cloacae</name>
    <dbReference type="NCBI Taxonomy" id="550"/>
    <lineage>
        <taxon>Bacteria</taxon>
        <taxon>Pseudomonadati</taxon>
        <taxon>Pseudomonadota</taxon>
        <taxon>Gammaproteobacteria</taxon>
        <taxon>Enterobacterales</taxon>
        <taxon>Enterobacteriaceae</taxon>
        <taxon>Enterobacter</taxon>
        <taxon>Enterobacter cloacae complex</taxon>
    </lineage>
</organism>
<feature type="transmembrane region" description="Helical" evidence="1">
    <location>
        <begin position="246"/>
        <end position="268"/>
    </location>
</feature>
<name>A0A6B9XYI8_ENTCL</name>
<keyword evidence="1" id="KW-0472">Membrane</keyword>